<comment type="similarity">
    <text evidence="1 5">Belongs to the peptidase S8 family.</text>
</comment>
<dbReference type="SUPFAM" id="SSF52743">
    <property type="entry name" value="Subtilisin-like"/>
    <property type="match status" value="1"/>
</dbReference>
<dbReference type="CDD" id="cd02120">
    <property type="entry name" value="PA_subtilisin_like"/>
    <property type="match status" value="1"/>
</dbReference>
<feature type="domain" description="PA" evidence="8">
    <location>
        <begin position="576"/>
        <end position="647"/>
    </location>
</feature>
<evidence type="ECO:0000256" key="1">
    <source>
        <dbReference type="ARBA" id="ARBA00011073"/>
    </source>
</evidence>
<dbReference type="Pfam" id="PF00082">
    <property type="entry name" value="Peptidase_S8"/>
    <property type="match status" value="1"/>
</dbReference>
<accession>A0ABY9TYZ1</accession>
<keyword evidence="2 5" id="KW-0645">Protease</keyword>
<sequence>MKIKLRILCSVLPIALACQQLSAPAFAASNYVPADHEGESSILRSQENKSGYHLINNPFKEKYRSQESEYLVVLVDKPLATYAGNIQGLQATNMLASKHTNSTEKGKLNTKSLASKRYLNYLASKQQEQQLFINLRLQRTVVTDTSFNTAINGFSAKISASEAKIIAQLPEVIAVNKFQISHITTDRGPQFSGADKVWAGSPNVEGFKGEGVVVGIIDSGIASFLQPVEEITDLDNLPPFNPSFKDKVDEDGDGIIDYDHTNPYGEGVYFGDCAIKPGWCNDKLVGVVAFGIYSRDLVNSSLQDKRSATGQDTNGHGTHTASTAAGNVVRNVISETIIGSPLEAQFPQDFSYEQISGVAPHANIISYQVCNKFGSCTGKETLQAIEHAMNNNVDVLNYSVGMPATIPWYDHTSIAFLAAREAGIHVAVSAGNLGFGGRGTIKTPGNAPWLLSAAAVTHDRAFNDKTLTLTGGDDAFEMESNILVGAGATQGLAASNVVLAENVEYQNDLEHEHEHTHINEAGFTFADQHTNPTNSADYHNEMQDHRGKYTHTHKHQHFNAVERYGIAGSCGLGSLDPEQVAGRVVVCNRGGTFNNVGLSRVSKGFAVKAAGGAGMILINTNDSPDNIAADMHSVPAIHLEEKQGEILLDWLARGDNHQVTLSASEVISSTSFASEDDFSGVVGGFSSQGPDPFTKDYLVPSISAPGVDILASGLGYDMQEFDTPEAYRSRTEQVYQSGTSMASPHIAGMLALMKGLQPNWNPAQVQSALMLTAGTGLKFTGPVVKNKLSLVPAELHSTGAGLANVSRAAMSGLLMSESEQGYMAADPFGDVVFIQLPLLEGETAEPVESIRDLVKELPEGWHGEPARMNLPSLSKGDCLGSCTWTRTFTATKDATWNISYSYTTKGMELSSDKDGQQITLKADEKFSLSITASVTSELDSIWSDGRVHLSTTDESIPDVSLPVTVQFKAGKAPSEINIVAHRNEGSAPLKGVSSIGSDKFISTASALSKATIYDAKIKRSKYTEYYGDDKESIYVVPLSIPANSDRLIIEILETTSPDLDLFVGYDYNLDGEAGPFEIRGAQAFSIASNKALEVLDSANPVNGDFWLLVHNYGNQFNHIDDEDYDMATEQTYDDVKFAITVVSDDLEVQGEDELKVKAQRKNQANSAVPIDIFWQEDMQEDDRFYGIIGLGTKKELGTNIGTVNVNISRGIDDVALSLIDNDKGNTLATYEISFMANDSAMDKVYQLSVDLESGSILETITIANVINGAANTPQPLDVEQDGESISFTYNHPANSTASAVEIVFNYQNVSGTTDITPYVTSILDDSEQPQTARTKQAEMVKGRPLFTVAATNTLVIADDTVTLSAVVVDAVIDNAEISYQWQQISGPKVVTNINSSQLSFLVPKYNHDQELSFEFIGSNSARKSNPIVTTIYVTGEDNGNGGSLGFLWLALGFSMFALRRKTNINSK</sequence>
<feature type="domain" description="Peptidase S8/S53" evidence="7">
    <location>
        <begin position="209"/>
        <end position="781"/>
    </location>
</feature>
<dbReference type="InterPro" id="IPR010259">
    <property type="entry name" value="S8pro/Inhibitor_I9"/>
</dbReference>
<evidence type="ECO:0000256" key="2">
    <source>
        <dbReference type="ARBA" id="ARBA00022670"/>
    </source>
</evidence>
<dbReference type="EMBL" id="CP134145">
    <property type="protein sequence ID" value="WNC73806.1"/>
    <property type="molecule type" value="Genomic_DNA"/>
</dbReference>
<proteinExistence type="inferred from homology"/>
<dbReference type="InterPro" id="IPR036852">
    <property type="entry name" value="Peptidase_S8/S53_dom_sf"/>
</dbReference>
<dbReference type="InterPro" id="IPR023828">
    <property type="entry name" value="Peptidase_S8_Ser-AS"/>
</dbReference>
<dbReference type="RefSeq" id="WP_348392916.1">
    <property type="nucleotide sequence ID" value="NZ_CP134145.1"/>
</dbReference>
<evidence type="ECO:0000256" key="4">
    <source>
        <dbReference type="ARBA" id="ARBA00022825"/>
    </source>
</evidence>
<gene>
    <name evidence="10" type="ORF">RGQ13_07405</name>
</gene>
<keyword evidence="6" id="KW-0732">Signal</keyword>
<dbReference type="PROSITE" id="PS51892">
    <property type="entry name" value="SUBTILASE"/>
    <property type="match status" value="1"/>
</dbReference>
<evidence type="ECO:0000259" key="7">
    <source>
        <dbReference type="Pfam" id="PF00082"/>
    </source>
</evidence>
<feature type="active site" description="Charge relay system" evidence="5">
    <location>
        <position position="316"/>
    </location>
</feature>
<keyword evidence="3 5" id="KW-0378">Hydrolase</keyword>
<feature type="signal peptide" evidence="6">
    <location>
        <begin position="1"/>
        <end position="27"/>
    </location>
</feature>
<dbReference type="InterPro" id="IPR015500">
    <property type="entry name" value="Peptidase_S8_subtilisin-rel"/>
</dbReference>
<name>A0ABY9TYZ1_9GAMM</name>
<evidence type="ECO:0000256" key="5">
    <source>
        <dbReference type="PROSITE-ProRule" id="PRU01240"/>
    </source>
</evidence>
<evidence type="ECO:0000313" key="10">
    <source>
        <dbReference type="EMBL" id="WNC73806.1"/>
    </source>
</evidence>
<dbReference type="PROSITE" id="PS51257">
    <property type="entry name" value="PROKAR_LIPOPROTEIN"/>
    <property type="match status" value="1"/>
</dbReference>
<dbReference type="Proteomes" id="UP001258994">
    <property type="component" value="Chromosome"/>
</dbReference>
<reference evidence="11" key="1">
    <citation type="submission" date="2023-09" db="EMBL/GenBank/DDBJ databases">
        <authorList>
            <person name="Li S."/>
            <person name="Li X."/>
            <person name="Zhang C."/>
            <person name="Zhao Z."/>
        </authorList>
    </citation>
    <scope>NUCLEOTIDE SEQUENCE [LARGE SCALE GENOMIC DNA]</scope>
    <source>
        <strain evidence="11">SQ149</strain>
    </source>
</reference>
<dbReference type="PRINTS" id="PR00723">
    <property type="entry name" value="SUBTILISIN"/>
</dbReference>
<organism evidence="10 11">
    <name type="scientific">Thalassotalea psychrophila</name>
    <dbReference type="NCBI Taxonomy" id="3065647"/>
    <lineage>
        <taxon>Bacteria</taxon>
        <taxon>Pseudomonadati</taxon>
        <taxon>Pseudomonadota</taxon>
        <taxon>Gammaproteobacteria</taxon>
        <taxon>Alteromonadales</taxon>
        <taxon>Colwelliaceae</taxon>
        <taxon>Thalassotalea</taxon>
    </lineage>
</organism>
<dbReference type="Gene3D" id="2.60.40.3010">
    <property type="match status" value="1"/>
</dbReference>
<dbReference type="PANTHER" id="PTHR10795">
    <property type="entry name" value="PROPROTEIN CONVERTASE SUBTILISIN/KEXIN"/>
    <property type="match status" value="1"/>
</dbReference>
<dbReference type="Pfam" id="PF05922">
    <property type="entry name" value="Inhibitor_I9"/>
    <property type="match status" value="1"/>
</dbReference>
<keyword evidence="4 5" id="KW-0720">Serine protease</keyword>
<keyword evidence="11" id="KW-1185">Reference proteome</keyword>
<dbReference type="PROSITE" id="PS00138">
    <property type="entry name" value="SUBTILASE_SER"/>
    <property type="match status" value="1"/>
</dbReference>
<evidence type="ECO:0000256" key="6">
    <source>
        <dbReference type="SAM" id="SignalP"/>
    </source>
</evidence>
<evidence type="ECO:0000256" key="3">
    <source>
        <dbReference type="ARBA" id="ARBA00022801"/>
    </source>
</evidence>
<dbReference type="Gene3D" id="3.50.30.30">
    <property type="match status" value="2"/>
</dbReference>
<protein>
    <submittedName>
        <fullName evidence="10">S8 family serine peptidase</fullName>
    </submittedName>
</protein>
<evidence type="ECO:0000313" key="11">
    <source>
        <dbReference type="Proteomes" id="UP001258994"/>
    </source>
</evidence>
<dbReference type="InterPro" id="IPR045051">
    <property type="entry name" value="SBT"/>
</dbReference>
<evidence type="ECO:0000259" key="8">
    <source>
        <dbReference type="Pfam" id="PF02225"/>
    </source>
</evidence>
<feature type="chain" id="PRO_5047392063" evidence="6">
    <location>
        <begin position="28"/>
        <end position="1467"/>
    </location>
</feature>
<dbReference type="Pfam" id="PF02225">
    <property type="entry name" value="PA"/>
    <property type="match status" value="1"/>
</dbReference>
<dbReference type="Gene3D" id="3.40.50.200">
    <property type="entry name" value="Peptidase S8/S53 domain"/>
    <property type="match status" value="2"/>
</dbReference>
<dbReference type="InterPro" id="IPR000209">
    <property type="entry name" value="Peptidase_S8/S53_dom"/>
</dbReference>
<feature type="active site" description="Charge relay system" evidence="5">
    <location>
        <position position="218"/>
    </location>
</feature>
<feature type="active site" description="Charge relay system" evidence="5">
    <location>
        <position position="740"/>
    </location>
</feature>
<evidence type="ECO:0000259" key="9">
    <source>
        <dbReference type="Pfam" id="PF05922"/>
    </source>
</evidence>
<dbReference type="InterPro" id="IPR003137">
    <property type="entry name" value="PA_domain"/>
</dbReference>
<feature type="domain" description="Inhibitor I9" evidence="9">
    <location>
        <begin position="143"/>
        <end position="177"/>
    </location>
</feature>